<dbReference type="CDD" id="cd00609">
    <property type="entry name" value="AAT_like"/>
    <property type="match status" value="1"/>
</dbReference>
<dbReference type="SUPFAM" id="SSF53383">
    <property type="entry name" value="PLP-dependent transferases"/>
    <property type="match status" value="1"/>
</dbReference>
<dbReference type="AlphaFoldDB" id="I7J5Q5"/>
<dbReference type="EC" id="4.1.1.81" evidence="4"/>
<dbReference type="InterPro" id="IPR004839">
    <property type="entry name" value="Aminotransferase_I/II_large"/>
</dbReference>
<dbReference type="RefSeq" id="WP_008909190.1">
    <property type="nucleotide sequence ID" value="NZ_CAKP01000096.1"/>
</dbReference>
<gene>
    <name evidence="4" type="ORF">CAAU_1848</name>
</gene>
<dbReference type="EMBL" id="CAKP01000096">
    <property type="protein sequence ID" value="CCJ33932.1"/>
    <property type="molecule type" value="Genomic_DNA"/>
</dbReference>
<evidence type="ECO:0000256" key="1">
    <source>
        <dbReference type="ARBA" id="ARBA00001933"/>
    </source>
</evidence>
<dbReference type="Gene3D" id="3.90.1150.10">
    <property type="entry name" value="Aspartate Aminotransferase, domain 1"/>
    <property type="match status" value="1"/>
</dbReference>
<dbReference type="eggNOG" id="COG0079">
    <property type="taxonomic scope" value="Bacteria"/>
</dbReference>
<dbReference type="Proteomes" id="UP000007652">
    <property type="component" value="Unassembled WGS sequence"/>
</dbReference>
<comment type="cofactor">
    <cofactor evidence="1">
        <name>pyridoxal 5'-phosphate</name>
        <dbReference type="ChEBI" id="CHEBI:597326"/>
    </cofactor>
</comment>
<feature type="domain" description="Aminotransferase class I/classII large" evidence="3">
    <location>
        <begin position="13"/>
        <end position="335"/>
    </location>
</feature>
<dbReference type="Gene3D" id="3.40.640.10">
    <property type="entry name" value="Type I PLP-dependent aspartate aminotransferase-like (Major domain)"/>
    <property type="match status" value="1"/>
</dbReference>
<dbReference type="Pfam" id="PF00155">
    <property type="entry name" value="Aminotran_1_2"/>
    <property type="match status" value="1"/>
</dbReference>
<keyword evidence="5" id="KW-1185">Reference proteome</keyword>
<dbReference type="STRING" id="857293.CAAU_1848"/>
<dbReference type="OrthoDB" id="9813612at2"/>
<name>I7J5Q5_9CLOT</name>
<evidence type="ECO:0000256" key="2">
    <source>
        <dbReference type="ARBA" id="ARBA00022898"/>
    </source>
</evidence>
<evidence type="ECO:0000313" key="5">
    <source>
        <dbReference type="Proteomes" id="UP000007652"/>
    </source>
</evidence>
<organism evidence="4 5">
    <name type="scientific">Caloramator australicus RC3</name>
    <dbReference type="NCBI Taxonomy" id="857293"/>
    <lineage>
        <taxon>Bacteria</taxon>
        <taxon>Bacillati</taxon>
        <taxon>Bacillota</taxon>
        <taxon>Clostridia</taxon>
        <taxon>Eubacteriales</taxon>
        <taxon>Clostridiaceae</taxon>
        <taxon>Caloramator</taxon>
    </lineage>
</organism>
<comment type="caution">
    <text evidence="4">The sequence shown here is derived from an EMBL/GenBank/DDBJ whole genome shotgun (WGS) entry which is preliminary data.</text>
</comment>
<keyword evidence="2" id="KW-0663">Pyridoxal phosphate</keyword>
<dbReference type="PANTHER" id="PTHR42885:SF1">
    <property type="entry name" value="THREONINE-PHOSPHATE DECARBOXYLASE"/>
    <property type="match status" value="1"/>
</dbReference>
<sequence>MIHGGDIYSIQKTVLDFSSNINPLGIVEGLKEHLFQNFNRVEVYPDIKYRNLKKRIADYLGVNVEEVIVGNGAVDILNNIVLMFERIVVFVPCFIEYILRPKLYKKEVLMLYLKDDFSLDLDLLHKHLKSSDLLILGNPNNPTGLRIDKDKLIEIASLTEKRGAFLLLDEAFFEFCEGYDSIKELRAFKNVCIIRAATKFFALPGIRLGYAYADKNFVDKYSNYELPWTVNIFAELAADIIFNEDYIKKTKEYIKIQKDYMFKRLSEIKNVKPFNTDCNFMLIKLLKYDEEYIFERLLQKNILIRKCSNFYGLDNTFIRIAIKRKEDNEVLLREINNILGDEDEI</sequence>
<evidence type="ECO:0000259" key="3">
    <source>
        <dbReference type="Pfam" id="PF00155"/>
    </source>
</evidence>
<dbReference type="GO" id="GO:0030170">
    <property type="term" value="F:pyridoxal phosphate binding"/>
    <property type="evidence" value="ECO:0007669"/>
    <property type="project" value="InterPro"/>
</dbReference>
<dbReference type="InterPro" id="IPR015424">
    <property type="entry name" value="PyrdxlP-dep_Trfase"/>
</dbReference>
<accession>I7J5Q5</accession>
<dbReference type="InterPro" id="IPR015421">
    <property type="entry name" value="PyrdxlP-dep_Trfase_major"/>
</dbReference>
<reference evidence="4 5" key="1">
    <citation type="journal article" date="2011" name="J. Bacteriol.">
        <title>Draft genome sequence of Caloramator australicus strain RC3T, a thermoanaerobe from the Great Artesian Basin of Australia.</title>
        <authorList>
            <person name="Ogg C.D."/>
            <person name="Patel B.K.C."/>
        </authorList>
    </citation>
    <scope>NUCLEOTIDE SEQUENCE [LARGE SCALE GENOMIC DNA]</scope>
    <source>
        <strain evidence="4 5">RC3</strain>
    </source>
</reference>
<dbReference type="PANTHER" id="PTHR42885">
    <property type="entry name" value="HISTIDINOL-PHOSPHATE AMINOTRANSFERASE-RELATED"/>
    <property type="match status" value="1"/>
</dbReference>
<evidence type="ECO:0000313" key="4">
    <source>
        <dbReference type="EMBL" id="CCJ33932.1"/>
    </source>
</evidence>
<protein>
    <submittedName>
        <fullName evidence="4">L-threonine 3-O-phosphate decarboxylase</fullName>
        <ecNumber evidence="4">4.1.1.81</ecNumber>
    </submittedName>
</protein>
<dbReference type="GO" id="GO:0048472">
    <property type="term" value="F:threonine-phosphate decarboxylase activity"/>
    <property type="evidence" value="ECO:0007669"/>
    <property type="project" value="UniProtKB-EC"/>
</dbReference>
<proteinExistence type="predicted"/>
<keyword evidence="4" id="KW-0456">Lyase</keyword>
<dbReference type="InterPro" id="IPR015422">
    <property type="entry name" value="PyrdxlP-dep_Trfase_small"/>
</dbReference>